<dbReference type="InterPro" id="IPR051906">
    <property type="entry name" value="TolC-like"/>
</dbReference>
<keyword evidence="9" id="KW-1185">Reference proteome</keyword>
<evidence type="ECO:0000313" key="9">
    <source>
        <dbReference type="Proteomes" id="UP001204015"/>
    </source>
</evidence>
<keyword evidence="5" id="KW-0998">Cell outer membrane</keyword>
<keyword evidence="6" id="KW-0175">Coiled coil</keyword>
<comment type="caution">
    <text evidence="8">The sequence shown here is derived from an EMBL/GenBank/DDBJ whole genome shotgun (WGS) entry which is preliminary data.</text>
</comment>
<evidence type="ECO:0000256" key="6">
    <source>
        <dbReference type="SAM" id="Coils"/>
    </source>
</evidence>
<comment type="subcellular location">
    <subcellularLocation>
        <location evidence="1">Cell outer membrane</location>
    </subcellularLocation>
</comment>
<evidence type="ECO:0000256" key="1">
    <source>
        <dbReference type="ARBA" id="ARBA00004442"/>
    </source>
</evidence>
<dbReference type="Proteomes" id="UP001204015">
    <property type="component" value="Unassembled WGS sequence"/>
</dbReference>
<dbReference type="SUPFAM" id="SSF56954">
    <property type="entry name" value="Outer membrane efflux proteins (OEP)"/>
    <property type="match status" value="1"/>
</dbReference>
<keyword evidence="2" id="KW-1134">Transmembrane beta strand</keyword>
<name>A0ABT1BV55_9BACT</name>
<feature type="chain" id="PRO_5047096705" evidence="7">
    <location>
        <begin position="22"/>
        <end position="440"/>
    </location>
</feature>
<dbReference type="Gene3D" id="1.20.1600.10">
    <property type="entry name" value="Outer membrane efflux proteins (OEP)"/>
    <property type="match status" value="1"/>
</dbReference>
<feature type="signal peptide" evidence="7">
    <location>
        <begin position="1"/>
        <end position="21"/>
    </location>
</feature>
<reference evidence="8 9" key="1">
    <citation type="submission" date="2022-06" db="EMBL/GenBank/DDBJ databases">
        <title>A taxonomic note on the genus Prevotella: Description of four novel genera and emended description of the genera Hallella and Xylanibacter.</title>
        <authorList>
            <person name="Hitch T.C.A."/>
        </authorList>
    </citation>
    <scope>NUCLEOTIDE SEQUENCE [LARGE SCALE GENOMIC DNA]</scope>
    <source>
        <strain evidence="8 9">DSM 100619</strain>
    </source>
</reference>
<gene>
    <name evidence="8" type="ORF">NG821_03715</name>
</gene>
<proteinExistence type="predicted"/>
<evidence type="ECO:0000256" key="4">
    <source>
        <dbReference type="ARBA" id="ARBA00023136"/>
    </source>
</evidence>
<evidence type="ECO:0000256" key="7">
    <source>
        <dbReference type="SAM" id="SignalP"/>
    </source>
</evidence>
<evidence type="ECO:0000256" key="5">
    <source>
        <dbReference type="ARBA" id="ARBA00023237"/>
    </source>
</evidence>
<keyword evidence="4" id="KW-0472">Membrane</keyword>
<evidence type="ECO:0000313" key="8">
    <source>
        <dbReference type="EMBL" id="MCO6024960.1"/>
    </source>
</evidence>
<evidence type="ECO:0000256" key="2">
    <source>
        <dbReference type="ARBA" id="ARBA00022452"/>
    </source>
</evidence>
<evidence type="ECO:0000256" key="3">
    <source>
        <dbReference type="ARBA" id="ARBA00022692"/>
    </source>
</evidence>
<accession>A0ABT1BV55</accession>
<dbReference type="EMBL" id="JAMXLY010000009">
    <property type="protein sequence ID" value="MCO6024960.1"/>
    <property type="molecule type" value="Genomic_DNA"/>
</dbReference>
<protein>
    <submittedName>
        <fullName evidence="8">TolC family protein</fullName>
    </submittedName>
</protein>
<dbReference type="RefSeq" id="WP_252760322.1">
    <property type="nucleotide sequence ID" value="NZ_JAMXLY010000009.1"/>
</dbReference>
<dbReference type="PANTHER" id="PTHR30026">
    <property type="entry name" value="OUTER MEMBRANE PROTEIN TOLC"/>
    <property type="match status" value="1"/>
</dbReference>
<sequence>MKKIYFIALIVVLINTAKGFAQTDSLKNYMVMAVQNSPSAQAAYRSYEAALQRIIPAGSLDDPQISADFYPKPMALVDGKNIANINVMQMFPWFGTLKASKQEKSWLAEAAYQQYRKVGLSLALDVQKSWYKMLSLHEQSYTLGDNIRLLENIKKMALFKYKTPDVMYGMGKGSGGNAKMSDQLRIQVEIEKLQEQKEDVESQLATLMRQFNILLHRNENIPVVLPDTLIETLMPVVNVEDIEQRDPQLFQLKAQGNSYLAQKEKAEKMGLPMLGVGVGWMFNEKRNVGHSTSDMGDNMNHMNGMDMPMLMLKVSLPIYRKKVKAQERAAALMKASSDESYAAQVDVLRGRYEEIIREGKEERRRIQLCDKEGTILDHTISLMSSEYANGTSSITDILQTQRTLIDFKLKRYDAVAAYDMAVAEMENIDAVNDFSTHKER</sequence>
<keyword evidence="3" id="KW-0812">Transmembrane</keyword>
<organism evidence="8 9">
    <name type="scientific">Segatella cerevisiae</name>
    <dbReference type="NCBI Taxonomy" id="2053716"/>
    <lineage>
        <taxon>Bacteria</taxon>
        <taxon>Pseudomonadati</taxon>
        <taxon>Bacteroidota</taxon>
        <taxon>Bacteroidia</taxon>
        <taxon>Bacteroidales</taxon>
        <taxon>Prevotellaceae</taxon>
        <taxon>Segatella</taxon>
    </lineage>
</organism>
<keyword evidence="7" id="KW-0732">Signal</keyword>
<feature type="coiled-coil region" evidence="6">
    <location>
        <begin position="183"/>
        <end position="210"/>
    </location>
</feature>
<dbReference type="PANTHER" id="PTHR30026:SF21">
    <property type="entry name" value="SLR1270 PROTEIN"/>
    <property type="match status" value="1"/>
</dbReference>